<reference evidence="5 6" key="1">
    <citation type="journal article" date="2014" name="BMC Biol.">
        <title>A comprehensive evaluation of rodent malaria parasite genomes and gene expression.</title>
        <authorList>
            <person name="Otto T.D."/>
            <person name="Bohme U."/>
            <person name="Jackson A.P."/>
            <person name="Hunt M."/>
            <person name="Franke-Fayard B."/>
            <person name="Hoeijmakers W.A."/>
            <person name="Religa A.A."/>
            <person name="Robertson L."/>
            <person name="Sanders M."/>
            <person name="Ogun S.A."/>
            <person name="Cunningham D."/>
            <person name="Erhart A."/>
            <person name="Billker O."/>
            <person name="Khan S.M."/>
            <person name="Stunnenberg H.G."/>
            <person name="Langhorne J."/>
            <person name="Holder A.A."/>
            <person name="Waters A.P."/>
            <person name="Newbold C.I."/>
            <person name="Pain A."/>
            <person name="Berriman M."/>
            <person name="Janse C.J."/>
        </authorList>
    </citation>
    <scope>NUCLEOTIDE SEQUENCE [LARGE SCALE GENOMIC DNA]</scope>
    <source>
        <strain evidence="4 5">17X</strain>
        <strain evidence="3 6">YM</strain>
    </source>
</reference>
<dbReference type="OMA" id="NFYHYNV"/>
<proteinExistence type="predicted"/>
<evidence type="ECO:0000313" key="6">
    <source>
        <dbReference type="Proteomes" id="UP000072904"/>
    </source>
</evidence>
<evidence type="ECO:0000313" key="5">
    <source>
        <dbReference type="Proteomes" id="UP000072874"/>
    </source>
</evidence>
<evidence type="ECO:0000313" key="4">
    <source>
        <dbReference type="EMBL" id="VTZ80584.1"/>
    </source>
</evidence>
<reference evidence="4" key="2">
    <citation type="submission" date="2014-05" db="EMBL/GenBank/DDBJ databases">
        <authorList>
            <person name="Aslett M.A."/>
            <person name="De Silva N."/>
        </authorList>
    </citation>
    <scope>NUCLEOTIDE SEQUENCE</scope>
    <source>
        <strain evidence="4">17X</strain>
    </source>
</reference>
<reference evidence="3" key="3">
    <citation type="submission" date="2014-05" db="EMBL/GenBank/DDBJ databases">
        <authorList>
            <person name="Aslett A.Martin."/>
            <person name="De Silva Nishadi"/>
        </authorList>
    </citation>
    <scope>NUCLEOTIDE SEQUENCE</scope>
    <source>
        <strain evidence="3">YM</strain>
    </source>
</reference>
<dbReference type="VEuPathDB" id="PlasmoDB:Py17XNL_001303071"/>
<dbReference type="GeneID" id="3790663"/>
<dbReference type="OrthoDB" id="360979at2759"/>
<feature type="region of interest" description="Disordered" evidence="2">
    <location>
        <begin position="265"/>
        <end position="296"/>
    </location>
</feature>
<dbReference type="VEuPathDB" id="PlasmoDB:PY00258"/>
<dbReference type="InterPro" id="IPR032675">
    <property type="entry name" value="LRR_dom_sf"/>
</dbReference>
<feature type="compositionally biased region" description="Acidic residues" evidence="2">
    <location>
        <begin position="618"/>
        <end position="636"/>
    </location>
</feature>
<protein>
    <recommendedName>
        <fullName evidence="7">Leucine-rich repeat protein</fullName>
    </recommendedName>
</protein>
<dbReference type="EMBL" id="LK934641">
    <property type="protein sequence ID" value="CDU19827.1"/>
    <property type="molecule type" value="Genomic_DNA"/>
</dbReference>
<keyword evidence="1" id="KW-0175">Coiled coil</keyword>
<evidence type="ECO:0000313" key="3">
    <source>
        <dbReference type="EMBL" id="CDU19827.1"/>
    </source>
</evidence>
<gene>
    <name evidence="4" type="ORF">PY17X_1320700</name>
    <name evidence="3" type="ORF">PYYM_1317700</name>
</gene>
<dbReference type="Proteomes" id="UP000072874">
    <property type="component" value="Chromosome 13"/>
</dbReference>
<reference evidence="4" key="4">
    <citation type="submission" date="2019-05" db="EMBL/GenBank/DDBJ databases">
        <authorList>
            <consortium name="Pathogen Informatics"/>
        </authorList>
    </citation>
    <scope>NUCLEOTIDE SEQUENCE</scope>
    <source>
        <strain evidence="4">17X</strain>
    </source>
</reference>
<dbReference type="Proteomes" id="UP000072904">
    <property type="component" value="Chromosome 13"/>
</dbReference>
<dbReference type="VEuPathDB" id="PlasmoDB:PY04949"/>
<dbReference type="SUPFAM" id="SSF52047">
    <property type="entry name" value="RNI-like"/>
    <property type="match status" value="2"/>
</dbReference>
<sequence>MNKSINISKAKLKKLNDLFVNATENTDICLNKKKDVSIDPNVTIIPNDNVTKFYDGENNYIQKIDNIEEKENDDELKFVTNKTQSIPIIDPSYIRERNFNEKNKYIDTSFVNNLDKISTDDIDFNHMNNYEKKYYSTYKNEENYSNNQYINATNEYYVTKSVEEKIPNTGIPTEHFVYNNDVLQYEDSMKNWTSNSRYLYFIEKEKEKDEKRKETKLKDISLKDSIIPDKYEKMLLKYDFISDKTKMDNLILDVLNNKFEEDTQTYDNTKPKEEIKSDNHEFKQSNEVRKNDNLNAIKKKNKNTKYNRYIISDYLHYYNYFNNDINCSHESGSDSYEYASQKNNNNLISRSISKREFKNESYDNNKSIYNNEENINIEKITHFIPENFAMNIFLPQEQSIKKHDTYLGDNVEPVLKIKKIRWNKKKIKLEKELLQKYNYVDNYYSHGYCTRITNNLMKKFKKERINIYDIKTKKMNNKAKEDIIEEENLRKMRLNNLLRLSENTIEEQNNYEQEMENKKEESYKTDSYISFDDLDNRSINNLKKKYKMLKKSDNDHERDLKKLKFYLCKKLNKKKYIKKPMKIKKEKTKKEKIKKIIKYSSKTGYNLLAQLQKGEIKEESEEESELSELEEGELFDDQDKNTEDLNSSEYTYSSLTLSFSEYLNIREAYYNDNSYEKIFYPKDPKMNVTYIYDTVDFYHISKGKTLNKRHMLMEMLIFNIKFYERSNFIKEEDLSYSFEINENWKTTIEKKTDDIEELVIDMGNNNENNGIFGLSGDKNKIRIIYNNINQRMLLAKYIKYLNYISSGTIDNAATFFLYETDTLDLRNVQYDKVADSIICLHLKNLKNINNINIANRSMNVENLCEFLSLPNIKQYSTLNLSKNPLFLDLTFDSKKKDIDCVIDIFKKNVKLNELIIDFVDLSNPLGEYFITNLLLNTSITFLSLINCNIGSDNIKNIINALEHRKVNTIYPINYINIEFNNLTYYDIIFLIKTLCTLNKNFKKLYICGNLVQENIFDVSFAFRRKKKLIEMDKYNKQVPDIFHFDNIYDVKNNLFCNLKGTAELTENSKVSNVTFELYLKYLYIMPPENKLYTIRNITTIKRRYQRFLNIVALHDKKEINIQLNLFSENHVTIFNNLIKKSFHAEMYYNKQVNANKIVNKNILDYFSMRIKNELNFYHYNVTAEEIHYVLDLCKKNFVKNINLSCCYLTNDDILYFNTIKNDSYKINVYNISLNNNLFTSDIQIDQLIKFISNFSIYFKINLNNLSIGANSSTYKLFFSILNDTKSKIVMLDNCNLGNSFLFNVNNNIQDLNTNDYLNVLSMQYNEFDNKKEMLKFLNKIIIKCKQIKKIKIFSNYVTEEEIKFITKHVLKKNIVSFEDTYDVSSSYKRNRKFSKLSKKINYIDYNTELTPDEMKKITEFFQKEQKKGINDNKHNYPLKDRYHLSDLKTKNIKNSFIKK</sequence>
<evidence type="ECO:0000256" key="2">
    <source>
        <dbReference type="SAM" id="MobiDB-lite"/>
    </source>
</evidence>
<feature type="region of interest" description="Disordered" evidence="2">
    <location>
        <begin position="616"/>
        <end position="645"/>
    </location>
</feature>
<accession>A0A077YAN8</accession>
<dbReference type="RefSeq" id="XP_022813556.1">
    <property type="nucleotide sequence ID" value="XM_022957078.1"/>
</dbReference>
<dbReference type="VEuPathDB" id="PlasmoDB:PYYM_1317700"/>
<feature type="coiled-coil region" evidence="1">
    <location>
        <begin position="494"/>
        <end position="559"/>
    </location>
</feature>
<dbReference type="Gene3D" id="3.80.10.10">
    <property type="entry name" value="Ribonuclease Inhibitor"/>
    <property type="match status" value="1"/>
</dbReference>
<evidence type="ECO:0008006" key="7">
    <source>
        <dbReference type="Google" id="ProtNLM"/>
    </source>
</evidence>
<dbReference type="VEuPathDB" id="PlasmoDB:PY00257"/>
<feature type="compositionally biased region" description="Basic and acidic residues" evidence="2">
    <location>
        <begin position="269"/>
        <end position="292"/>
    </location>
</feature>
<name>A0A077YAN8_PLAYE</name>
<organism evidence="3 6">
    <name type="scientific">Plasmodium yoelii</name>
    <dbReference type="NCBI Taxonomy" id="5861"/>
    <lineage>
        <taxon>Eukaryota</taxon>
        <taxon>Sar</taxon>
        <taxon>Alveolata</taxon>
        <taxon>Apicomplexa</taxon>
        <taxon>Aconoidasida</taxon>
        <taxon>Haemosporida</taxon>
        <taxon>Plasmodiidae</taxon>
        <taxon>Plasmodium</taxon>
        <taxon>Plasmodium (Vinckeia)</taxon>
    </lineage>
</organism>
<evidence type="ECO:0000256" key="1">
    <source>
        <dbReference type="SAM" id="Coils"/>
    </source>
</evidence>
<dbReference type="EMBL" id="LM993667">
    <property type="protein sequence ID" value="VTZ80584.1"/>
    <property type="molecule type" value="Genomic_DNA"/>
</dbReference>
<dbReference type="KEGG" id="pyo:PY17X_1320700"/>
<dbReference type="VEuPathDB" id="PlasmoDB:PY17X_1320700"/>